<organism evidence="3 4">
    <name type="scientific">Glaciimonas immobilis</name>
    <dbReference type="NCBI Taxonomy" id="728004"/>
    <lineage>
        <taxon>Bacteria</taxon>
        <taxon>Pseudomonadati</taxon>
        <taxon>Pseudomonadota</taxon>
        <taxon>Betaproteobacteria</taxon>
        <taxon>Burkholderiales</taxon>
        <taxon>Oxalobacteraceae</taxon>
        <taxon>Glaciimonas</taxon>
    </lineage>
</organism>
<keyword evidence="3" id="KW-0808">Transferase</keyword>
<proteinExistence type="predicted"/>
<dbReference type="Pfam" id="PF14760">
    <property type="entry name" value="Rnk_N"/>
    <property type="match status" value="1"/>
</dbReference>
<evidence type="ECO:0000259" key="1">
    <source>
        <dbReference type="Pfam" id="PF01272"/>
    </source>
</evidence>
<evidence type="ECO:0000313" key="4">
    <source>
        <dbReference type="Proteomes" id="UP000571084"/>
    </source>
</evidence>
<dbReference type="GO" id="GO:0016301">
    <property type="term" value="F:kinase activity"/>
    <property type="evidence" value="ECO:0007669"/>
    <property type="project" value="UniProtKB-KW"/>
</dbReference>
<dbReference type="PANTHER" id="PTHR30437">
    <property type="entry name" value="TRANSCRIPTION ELONGATION FACTOR GREA"/>
    <property type="match status" value="1"/>
</dbReference>
<dbReference type="RefSeq" id="WP_184013401.1">
    <property type="nucleotide sequence ID" value="NZ_JAAOZT010000009.1"/>
</dbReference>
<feature type="domain" description="Regulator of nucleoside diphosphate kinase N-terminal" evidence="2">
    <location>
        <begin position="5"/>
        <end position="45"/>
    </location>
</feature>
<comment type="caution">
    <text evidence="3">The sequence shown here is derived from an EMBL/GenBank/DDBJ whole genome shotgun (WGS) entry which is preliminary data.</text>
</comment>
<dbReference type="InterPro" id="IPR001437">
    <property type="entry name" value="Tscrpt_elong_fac_GreA/B_C"/>
</dbReference>
<evidence type="ECO:0000259" key="2">
    <source>
        <dbReference type="Pfam" id="PF14760"/>
    </source>
</evidence>
<dbReference type="NCBIfam" id="NF004396">
    <property type="entry name" value="PRK05753.1"/>
    <property type="match status" value="1"/>
</dbReference>
<dbReference type="Proteomes" id="UP000571084">
    <property type="component" value="Unassembled WGS sequence"/>
</dbReference>
<reference evidence="3 4" key="1">
    <citation type="submission" date="2020-08" db="EMBL/GenBank/DDBJ databases">
        <title>Genomic Encyclopedia of Type Strains, Phase IV (KMG-IV): sequencing the most valuable type-strain genomes for metagenomic binning, comparative biology and taxonomic classification.</title>
        <authorList>
            <person name="Goeker M."/>
        </authorList>
    </citation>
    <scope>NUCLEOTIDE SEQUENCE [LARGE SCALE GENOMIC DNA]</scope>
    <source>
        <strain evidence="3 4">DSM 23240</strain>
    </source>
</reference>
<dbReference type="Pfam" id="PF01272">
    <property type="entry name" value="GreA_GreB"/>
    <property type="match status" value="1"/>
</dbReference>
<dbReference type="GO" id="GO:0070063">
    <property type="term" value="F:RNA polymerase binding"/>
    <property type="evidence" value="ECO:0007669"/>
    <property type="project" value="InterPro"/>
</dbReference>
<keyword evidence="3" id="KW-0418">Kinase</keyword>
<dbReference type="Gene3D" id="3.10.50.30">
    <property type="entry name" value="Transcription elongation factor, GreA/GreB, C-terminal domain"/>
    <property type="match status" value="1"/>
</dbReference>
<dbReference type="InterPro" id="IPR023459">
    <property type="entry name" value="Tscrpt_elong_fac_GreA/B_fam"/>
</dbReference>
<name>A0A840RN29_9BURK</name>
<protein>
    <submittedName>
        <fullName evidence="3">Regulator of nucleoside diphosphate kinase</fullName>
    </submittedName>
</protein>
<dbReference type="PANTHER" id="PTHR30437:SF5">
    <property type="entry name" value="REGULATOR OF NUCLEOSIDE DIPHOSPHATE KINASE"/>
    <property type="match status" value="1"/>
</dbReference>
<dbReference type="AlphaFoldDB" id="A0A840RN29"/>
<keyword evidence="4" id="KW-1185">Reference proteome</keyword>
<dbReference type="GO" id="GO:0003677">
    <property type="term" value="F:DNA binding"/>
    <property type="evidence" value="ECO:0007669"/>
    <property type="project" value="InterPro"/>
</dbReference>
<gene>
    <name evidence="3" type="ORF">HNR39_001559</name>
</gene>
<evidence type="ECO:0000313" key="3">
    <source>
        <dbReference type="EMBL" id="MBB5199727.1"/>
    </source>
</evidence>
<dbReference type="Gene3D" id="1.10.286.20">
    <property type="match status" value="1"/>
</dbReference>
<feature type="domain" description="Transcription elongation factor GreA/GreB C-terminal" evidence="1">
    <location>
        <begin position="51"/>
        <end position="125"/>
    </location>
</feature>
<dbReference type="InterPro" id="IPR036953">
    <property type="entry name" value="GreA/GreB_C_sf"/>
</dbReference>
<dbReference type="InterPro" id="IPR029462">
    <property type="entry name" value="Rnk_N"/>
</dbReference>
<dbReference type="EMBL" id="JACHHQ010000003">
    <property type="protein sequence ID" value="MBB5199727.1"/>
    <property type="molecule type" value="Genomic_DNA"/>
</dbReference>
<dbReference type="GO" id="GO:0032784">
    <property type="term" value="P:regulation of DNA-templated transcription elongation"/>
    <property type="evidence" value="ECO:0007669"/>
    <property type="project" value="InterPro"/>
</dbReference>
<accession>A0A840RN29</accession>
<dbReference type="GO" id="GO:0006354">
    <property type="term" value="P:DNA-templated transcription elongation"/>
    <property type="evidence" value="ECO:0007669"/>
    <property type="project" value="TreeGrafter"/>
</dbReference>
<sequence>MDMKPPIMLSSFDMERIEQLLDSSTYRNAPAVDALHETLRRAQVVLPENIPADVVTMNSAVRFVDDTDTEHVLKLVYPHQAKAHDVVSVMAPVGSALLGLSVGQSVACQSPVGRELQLRVLEVTYQPEANGEYHL</sequence>
<dbReference type="SUPFAM" id="SSF54534">
    <property type="entry name" value="FKBP-like"/>
    <property type="match status" value="1"/>
</dbReference>